<protein>
    <submittedName>
        <fullName evidence="6">ABC transporter ATP-binding protein</fullName>
    </submittedName>
</protein>
<keyword evidence="4 6" id="KW-0067">ATP-binding</keyword>
<comment type="similarity">
    <text evidence="1">Belongs to the ABC transporter superfamily.</text>
</comment>
<evidence type="ECO:0000256" key="4">
    <source>
        <dbReference type="ARBA" id="ARBA00022840"/>
    </source>
</evidence>
<evidence type="ECO:0000259" key="5">
    <source>
        <dbReference type="PROSITE" id="PS50893"/>
    </source>
</evidence>
<dbReference type="InterPro" id="IPR017871">
    <property type="entry name" value="ABC_transporter-like_CS"/>
</dbReference>
<reference evidence="7" key="2">
    <citation type="journal article" date="2016" name="Int. J. Syst. Evol. Microbiol.">
        <title>Complete genome sequence and cell structure of Limnochorda pilosa, a Gram-negative spore-former within the phylum Firmicutes.</title>
        <authorList>
            <person name="Watanabe M."/>
            <person name="Kojima H."/>
            <person name="Fukui M."/>
        </authorList>
    </citation>
    <scope>NUCLEOTIDE SEQUENCE [LARGE SCALE GENOMIC DNA]</scope>
    <source>
        <strain evidence="7">HC45</strain>
    </source>
</reference>
<dbReference type="PROSITE" id="PS00211">
    <property type="entry name" value="ABC_TRANSPORTER_1"/>
    <property type="match status" value="1"/>
</dbReference>
<dbReference type="Proteomes" id="UP000065807">
    <property type="component" value="Chromosome"/>
</dbReference>
<dbReference type="InterPro" id="IPR003593">
    <property type="entry name" value="AAA+_ATPase"/>
</dbReference>
<gene>
    <name evidence="6" type="ORF">LIP_3486</name>
</gene>
<dbReference type="GO" id="GO:0005524">
    <property type="term" value="F:ATP binding"/>
    <property type="evidence" value="ECO:0007669"/>
    <property type="project" value="UniProtKB-KW"/>
</dbReference>
<dbReference type="Gene3D" id="3.40.50.300">
    <property type="entry name" value="P-loop containing nucleotide triphosphate hydrolases"/>
    <property type="match status" value="1"/>
</dbReference>
<dbReference type="PROSITE" id="PS50893">
    <property type="entry name" value="ABC_TRANSPORTER_2"/>
    <property type="match status" value="1"/>
</dbReference>
<feature type="domain" description="ABC transporter" evidence="5">
    <location>
        <begin position="5"/>
        <end position="249"/>
    </location>
</feature>
<keyword evidence="3" id="KW-0547">Nucleotide-binding</keyword>
<evidence type="ECO:0000313" key="6">
    <source>
        <dbReference type="EMBL" id="BAS29298.1"/>
    </source>
</evidence>
<dbReference type="PANTHER" id="PTHR42711:SF5">
    <property type="entry name" value="ABC TRANSPORTER ATP-BINDING PROTEIN NATA"/>
    <property type="match status" value="1"/>
</dbReference>
<dbReference type="Pfam" id="PF00005">
    <property type="entry name" value="ABC_tran"/>
    <property type="match status" value="1"/>
</dbReference>
<dbReference type="PANTHER" id="PTHR42711">
    <property type="entry name" value="ABC TRANSPORTER ATP-BINDING PROTEIN"/>
    <property type="match status" value="1"/>
</dbReference>
<keyword evidence="7" id="KW-1185">Reference proteome</keyword>
<reference evidence="7" key="1">
    <citation type="submission" date="2015-07" db="EMBL/GenBank/DDBJ databases">
        <title>Complete genome sequence and phylogenetic analysis of Limnochorda pilosa.</title>
        <authorList>
            <person name="Watanabe M."/>
            <person name="Kojima H."/>
            <person name="Fukui M."/>
        </authorList>
    </citation>
    <scope>NUCLEOTIDE SEQUENCE [LARGE SCALE GENOMIC DNA]</scope>
    <source>
        <strain evidence="7">HC45</strain>
    </source>
</reference>
<dbReference type="STRING" id="1555112.LIP_3486"/>
<dbReference type="KEGG" id="lpil:LIP_3486"/>
<dbReference type="InterPro" id="IPR027417">
    <property type="entry name" value="P-loop_NTPase"/>
</dbReference>
<sequence>MHLLLEAVDLRKTFPPPLRGWRRRPVGEATVAVDGVSFRVGPGEVVGLLGPNGAGKTTAVRMLATLILPTSGTARVRGIDVVRRPLEARAHLGVMLGGERTTYWKLTGRENLGYFGTLYRVPPAVLRQRISEILRRFDLEEKADQLVERYSSGMKQRLALARAMLPDPPVLLLDEPTVGLDPRAARSLRDLIAELRADGRAVLLTTHNMQEADELSDRVLIIDRGRIIAEGTPQALKSRLRRSAVVRLELQGPDGEDPAGWAASLGLAGVERMASHRDEAGGVWELSLAARTPQNGEPPTELALAPIVAEAERRGLRVVRAGQETPTLESVFLALTGRRLGEGAEARG</sequence>
<dbReference type="AlphaFoldDB" id="A0A0K2SQ93"/>
<name>A0A0K2SQ93_LIMPI</name>
<dbReference type="SMART" id="SM00382">
    <property type="entry name" value="AAA"/>
    <property type="match status" value="1"/>
</dbReference>
<organism evidence="6 7">
    <name type="scientific">Limnochorda pilosa</name>
    <dbReference type="NCBI Taxonomy" id="1555112"/>
    <lineage>
        <taxon>Bacteria</taxon>
        <taxon>Bacillati</taxon>
        <taxon>Bacillota</taxon>
        <taxon>Limnochordia</taxon>
        <taxon>Limnochordales</taxon>
        <taxon>Limnochordaceae</taxon>
        <taxon>Limnochorda</taxon>
    </lineage>
</organism>
<dbReference type="GO" id="GO:0016887">
    <property type="term" value="F:ATP hydrolysis activity"/>
    <property type="evidence" value="ECO:0007669"/>
    <property type="project" value="InterPro"/>
</dbReference>
<proteinExistence type="inferred from homology"/>
<accession>A0A0K2SQ93</accession>
<evidence type="ECO:0000256" key="3">
    <source>
        <dbReference type="ARBA" id="ARBA00022741"/>
    </source>
</evidence>
<dbReference type="InterPro" id="IPR050763">
    <property type="entry name" value="ABC_transporter_ATP-binding"/>
</dbReference>
<evidence type="ECO:0000313" key="7">
    <source>
        <dbReference type="Proteomes" id="UP000065807"/>
    </source>
</evidence>
<evidence type="ECO:0000256" key="2">
    <source>
        <dbReference type="ARBA" id="ARBA00022448"/>
    </source>
</evidence>
<dbReference type="EMBL" id="AP014924">
    <property type="protein sequence ID" value="BAS29298.1"/>
    <property type="molecule type" value="Genomic_DNA"/>
</dbReference>
<dbReference type="InterPro" id="IPR003439">
    <property type="entry name" value="ABC_transporter-like_ATP-bd"/>
</dbReference>
<keyword evidence="2" id="KW-0813">Transport</keyword>
<evidence type="ECO:0000256" key="1">
    <source>
        <dbReference type="ARBA" id="ARBA00005417"/>
    </source>
</evidence>
<dbReference type="SUPFAM" id="SSF52540">
    <property type="entry name" value="P-loop containing nucleoside triphosphate hydrolases"/>
    <property type="match status" value="1"/>
</dbReference>
<dbReference type="PATRIC" id="fig|1555112.3.peg.3522"/>